<dbReference type="AlphaFoldDB" id="A0AAX4NEI1"/>
<reference evidence="2 3" key="1">
    <citation type="submission" date="2023-09" db="EMBL/GenBank/DDBJ databases">
        <authorList>
            <person name="Golyshina O.V."/>
            <person name="Lunev E.A."/>
            <person name="Bargiela R."/>
            <person name="Gaines M.C."/>
            <person name="Daum B."/>
            <person name="Bale N.J."/>
            <person name="Koenen M."/>
            <person name="Sinninghe Damst J.S."/>
            <person name="Yakimov M."/>
            <person name="Golyshin P.N."/>
        </authorList>
    </citation>
    <scope>NUCLEOTIDE SEQUENCE [LARGE SCALE GENOMIC DNA]</scope>
    <source>
        <strain evidence="2 3">M1</strain>
    </source>
</reference>
<organism evidence="2 3">
    <name type="scientific">Oxyplasma meridianum</name>
    <dbReference type="NCBI Taxonomy" id="3073602"/>
    <lineage>
        <taxon>Archaea</taxon>
        <taxon>Methanobacteriati</taxon>
        <taxon>Thermoplasmatota</taxon>
        <taxon>Thermoplasmata</taxon>
        <taxon>Thermoplasmatales</taxon>
        <taxon>Thermoplasmataceae</taxon>
        <taxon>Oxyplasma</taxon>
    </lineage>
</organism>
<dbReference type="KEGG" id="omr:OXIME_000435"/>
<keyword evidence="3" id="KW-1185">Reference proteome</keyword>
<sequence>MIYFIRDATSGLLEKVRKDILQNTMELVRLFKEREELSRIIASVKEKENFEIRDRRREEIVLNKLGNLSPRQRSILNMIFEFSISCQDKVDETLEVYLSERCLQLSGENSILEYVAGLLSSRPGSEIYSSRELDSAFVLGAVRNGAHIINDSCDSPDLRIGHSRDKEIYHISLDDSGTMSLNPVILQVNFSFTRVQVD</sequence>
<feature type="domain" description="Chorismate mutase" evidence="1">
    <location>
        <begin position="7"/>
        <end position="91"/>
    </location>
</feature>
<dbReference type="InterPro" id="IPR036263">
    <property type="entry name" value="Chorismate_II_sf"/>
</dbReference>
<proteinExistence type="predicted"/>
<evidence type="ECO:0000313" key="3">
    <source>
        <dbReference type="Proteomes" id="UP001451606"/>
    </source>
</evidence>
<evidence type="ECO:0000259" key="1">
    <source>
        <dbReference type="PROSITE" id="PS51168"/>
    </source>
</evidence>
<dbReference type="Pfam" id="PF01817">
    <property type="entry name" value="CM_2"/>
    <property type="match status" value="1"/>
</dbReference>
<dbReference type="EC" id="5.4.99.5" evidence="2"/>
<dbReference type="EMBL" id="CP133772">
    <property type="protein sequence ID" value="WYX99890.1"/>
    <property type="molecule type" value="Genomic_DNA"/>
</dbReference>
<protein>
    <submittedName>
        <fullName evidence="2">Chorismate mutase</fullName>
        <ecNumber evidence="2">5.4.99.5</ecNumber>
    </submittedName>
</protein>
<dbReference type="InterPro" id="IPR036979">
    <property type="entry name" value="CM_dom_sf"/>
</dbReference>
<name>A0AAX4NEI1_9ARCH</name>
<accession>A0AAX4NEI1</accession>
<dbReference type="Gene3D" id="1.20.59.10">
    <property type="entry name" value="Chorismate mutase"/>
    <property type="match status" value="1"/>
</dbReference>
<gene>
    <name evidence="2" type="ORF">OXIME_000435</name>
</gene>
<dbReference type="GO" id="GO:0004106">
    <property type="term" value="F:chorismate mutase activity"/>
    <property type="evidence" value="ECO:0007669"/>
    <property type="project" value="UniProtKB-EC"/>
</dbReference>
<evidence type="ECO:0000313" key="2">
    <source>
        <dbReference type="EMBL" id="WYX99890.1"/>
    </source>
</evidence>
<dbReference type="Proteomes" id="UP001451606">
    <property type="component" value="Chromosome"/>
</dbReference>
<dbReference type="SMART" id="SM00830">
    <property type="entry name" value="CM_2"/>
    <property type="match status" value="1"/>
</dbReference>
<dbReference type="GO" id="GO:0046417">
    <property type="term" value="P:chorismate metabolic process"/>
    <property type="evidence" value="ECO:0007669"/>
    <property type="project" value="InterPro"/>
</dbReference>
<dbReference type="RefSeq" id="WP_393971849.1">
    <property type="nucleotide sequence ID" value="NZ_CP133772.1"/>
</dbReference>
<dbReference type="InterPro" id="IPR002701">
    <property type="entry name" value="CM_II_prokaryot"/>
</dbReference>
<dbReference type="SUPFAM" id="SSF48600">
    <property type="entry name" value="Chorismate mutase II"/>
    <property type="match status" value="1"/>
</dbReference>
<dbReference type="GeneID" id="95967160"/>
<keyword evidence="2" id="KW-0413">Isomerase</keyword>
<dbReference type="PROSITE" id="PS51168">
    <property type="entry name" value="CHORISMATE_MUT_2"/>
    <property type="match status" value="1"/>
</dbReference>